<dbReference type="PANTHER" id="PTHR45674">
    <property type="entry name" value="DNA LIGASE 1/3 FAMILY MEMBER"/>
    <property type="match status" value="1"/>
</dbReference>
<name>A0A916WLF6_9HYPH</name>
<evidence type="ECO:0000313" key="5">
    <source>
        <dbReference type="Proteomes" id="UP000646478"/>
    </source>
</evidence>
<dbReference type="GO" id="GO:0003910">
    <property type="term" value="F:DNA ligase (ATP) activity"/>
    <property type="evidence" value="ECO:0007669"/>
    <property type="project" value="InterPro"/>
</dbReference>
<dbReference type="InterPro" id="IPR050191">
    <property type="entry name" value="ATP-dep_DNA_ligase"/>
</dbReference>
<protein>
    <recommendedName>
        <fullName evidence="3">ATP-dependent DNA ligase family profile domain-containing protein</fullName>
    </recommendedName>
</protein>
<gene>
    <name evidence="4" type="ORF">GCM10011491_41540</name>
</gene>
<evidence type="ECO:0000313" key="4">
    <source>
        <dbReference type="EMBL" id="GGB09263.1"/>
    </source>
</evidence>
<sequence length="122" mass="14206">MAERRDRHVRLITKNGFDWTDRFPAVASEVAAFNCTSCVIDGEIVSSDERGVPSFAQLRSRKHPVQLYAFDLVELNGVDLRNEPIETRKELLRHLLNPHSTLVLYSERERKEQWNKSRSAQR</sequence>
<proteinExistence type="inferred from homology"/>
<organism evidence="4 5">
    <name type="scientific">Brucella endophytica</name>
    <dbReference type="NCBI Taxonomy" id="1963359"/>
    <lineage>
        <taxon>Bacteria</taxon>
        <taxon>Pseudomonadati</taxon>
        <taxon>Pseudomonadota</taxon>
        <taxon>Alphaproteobacteria</taxon>
        <taxon>Hyphomicrobiales</taxon>
        <taxon>Brucellaceae</taxon>
        <taxon>Brucella/Ochrobactrum group</taxon>
        <taxon>Brucella</taxon>
    </lineage>
</organism>
<comment type="caution">
    <text evidence="4">The sequence shown here is derived from an EMBL/GenBank/DDBJ whole genome shotgun (WGS) entry which is preliminary data.</text>
</comment>
<evidence type="ECO:0000259" key="3">
    <source>
        <dbReference type="Pfam" id="PF01068"/>
    </source>
</evidence>
<dbReference type="EMBL" id="BMHH01000026">
    <property type="protein sequence ID" value="GGB09263.1"/>
    <property type="molecule type" value="Genomic_DNA"/>
</dbReference>
<dbReference type="GO" id="GO:0006281">
    <property type="term" value="P:DNA repair"/>
    <property type="evidence" value="ECO:0007669"/>
    <property type="project" value="InterPro"/>
</dbReference>
<keyword evidence="5" id="KW-1185">Reference proteome</keyword>
<dbReference type="GO" id="GO:0005524">
    <property type="term" value="F:ATP binding"/>
    <property type="evidence" value="ECO:0007669"/>
    <property type="project" value="InterPro"/>
</dbReference>
<dbReference type="InterPro" id="IPR012310">
    <property type="entry name" value="DNA_ligase_ATP-dep_cent"/>
</dbReference>
<dbReference type="GO" id="GO:0006310">
    <property type="term" value="P:DNA recombination"/>
    <property type="evidence" value="ECO:0007669"/>
    <property type="project" value="InterPro"/>
</dbReference>
<dbReference type="AlphaFoldDB" id="A0A916WLF6"/>
<evidence type="ECO:0000256" key="2">
    <source>
        <dbReference type="ARBA" id="ARBA00022598"/>
    </source>
</evidence>
<reference evidence="4" key="1">
    <citation type="journal article" date="2014" name="Int. J. Syst. Evol. Microbiol.">
        <title>Complete genome sequence of Corynebacterium casei LMG S-19264T (=DSM 44701T), isolated from a smear-ripened cheese.</title>
        <authorList>
            <consortium name="US DOE Joint Genome Institute (JGI-PGF)"/>
            <person name="Walter F."/>
            <person name="Albersmeier A."/>
            <person name="Kalinowski J."/>
            <person name="Ruckert C."/>
        </authorList>
    </citation>
    <scope>NUCLEOTIDE SEQUENCE</scope>
    <source>
        <strain evidence="4">CGMCC 1.15082</strain>
    </source>
</reference>
<feature type="domain" description="ATP-dependent DNA ligase family profile" evidence="3">
    <location>
        <begin position="4"/>
        <end position="109"/>
    </location>
</feature>
<dbReference type="PANTHER" id="PTHR45674:SF4">
    <property type="entry name" value="DNA LIGASE 1"/>
    <property type="match status" value="1"/>
</dbReference>
<comment type="similarity">
    <text evidence="1">Belongs to the ATP-dependent DNA ligase family.</text>
</comment>
<dbReference type="Proteomes" id="UP000646478">
    <property type="component" value="Unassembled WGS sequence"/>
</dbReference>
<dbReference type="Pfam" id="PF01068">
    <property type="entry name" value="DNA_ligase_A_M"/>
    <property type="match status" value="1"/>
</dbReference>
<dbReference type="Gene3D" id="3.30.470.30">
    <property type="entry name" value="DNA ligase/mRNA capping enzyme"/>
    <property type="match status" value="1"/>
</dbReference>
<keyword evidence="2" id="KW-0436">Ligase</keyword>
<evidence type="ECO:0000256" key="1">
    <source>
        <dbReference type="ARBA" id="ARBA00007572"/>
    </source>
</evidence>
<accession>A0A916WLF6</accession>
<reference evidence="4" key="2">
    <citation type="submission" date="2020-09" db="EMBL/GenBank/DDBJ databases">
        <authorList>
            <person name="Sun Q."/>
            <person name="Zhou Y."/>
        </authorList>
    </citation>
    <scope>NUCLEOTIDE SEQUENCE</scope>
    <source>
        <strain evidence="4">CGMCC 1.15082</strain>
    </source>
</reference>
<dbReference type="SUPFAM" id="SSF56091">
    <property type="entry name" value="DNA ligase/mRNA capping enzyme, catalytic domain"/>
    <property type="match status" value="1"/>
</dbReference>